<evidence type="ECO:0000256" key="4">
    <source>
        <dbReference type="ARBA" id="ARBA00023163"/>
    </source>
</evidence>
<dbReference type="PROSITE" id="PS50931">
    <property type="entry name" value="HTH_LYSR"/>
    <property type="match status" value="1"/>
</dbReference>
<comment type="caution">
    <text evidence="6">The sequence shown here is derived from an EMBL/GenBank/DDBJ whole genome shotgun (WGS) entry which is preliminary data.</text>
</comment>
<dbReference type="InterPro" id="IPR036388">
    <property type="entry name" value="WH-like_DNA-bd_sf"/>
</dbReference>
<dbReference type="InterPro" id="IPR036390">
    <property type="entry name" value="WH_DNA-bd_sf"/>
</dbReference>
<dbReference type="RefSeq" id="WP_192507483.1">
    <property type="nucleotide sequence ID" value="NZ_AQGV01000012.1"/>
</dbReference>
<keyword evidence="7" id="KW-1185">Reference proteome</keyword>
<dbReference type="SUPFAM" id="SSF46785">
    <property type="entry name" value="Winged helix' DNA-binding domain"/>
    <property type="match status" value="1"/>
</dbReference>
<feature type="domain" description="HTH lysR-type" evidence="5">
    <location>
        <begin position="7"/>
        <end position="64"/>
    </location>
</feature>
<dbReference type="EMBL" id="AQGV01000012">
    <property type="protein sequence ID" value="MBE0368164.1"/>
    <property type="molecule type" value="Genomic_DNA"/>
</dbReference>
<dbReference type="InterPro" id="IPR005119">
    <property type="entry name" value="LysR_subst-bd"/>
</dbReference>
<keyword evidence="2" id="KW-0805">Transcription regulation</keyword>
<keyword evidence="4" id="KW-0804">Transcription</keyword>
<sequence>MSGLHKLEIKQLRILSELLALQNLSKVAQKIGLTQQAISEQLKKLRDILDDRLFVRQGNKMVPTPRALALEAPIAEVLVQLEDIVKPEHFEPATYQGVFSISATDYATQALLPEVLSIVRAQAPSLKLIVQDFASDNVVELMSSGQLDLLISFPDFIPDNLPYELLFAEQHLCVASRQSSLNQNTLSIADIAKQPQLVVSPSRANLKGSHDQWFANIGLKRNIIMSVPNFSSVPDLLYATDLIAFFPSRLLPNNKVSILEVEALPPPFEVIVAWHPRSSQSKIHQWLIEQLRLVSNQPRTMALD</sequence>
<dbReference type="PANTHER" id="PTHR30118:SF15">
    <property type="entry name" value="TRANSCRIPTIONAL REGULATORY PROTEIN"/>
    <property type="match status" value="1"/>
</dbReference>
<keyword evidence="3" id="KW-0238">DNA-binding</keyword>
<dbReference type="InterPro" id="IPR000847">
    <property type="entry name" value="LysR_HTH_N"/>
</dbReference>
<accession>A0ABR9ECT7</accession>
<dbReference type="Gene3D" id="1.10.10.10">
    <property type="entry name" value="Winged helix-like DNA-binding domain superfamily/Winged helix DNA-binding domain"/>
    <property type="match status" value="1"/>
</dbReference>
<name>A0ABR9ECT7_9GAMM</name>
<evidence type="ECO:0000256" key="2">
    <source>
        <dbReference type="ARBA" id="ARBA00023015"/>
    </source>
</evidence>
<evidence type="ECO:0000256" key="3">
    <source>
        <dbReference type="ARBA" id="ARBA00023125"/>
    </source>
</evidence>
<dbReference type="SUPFAM" id="SSF53850">
    <property type="entry name" value="Periplasmic binding protein-like II"/>
    <property type="match status" value="1"/>
</dbReference>
<comment type="similarity">
    <text evidence="1">Belongs to the LysR transcriptional regulatory family.</text>
</comment>
<evidence type="ECO:0000259" key="5">
    <source>
        <dbReference type="PROSITE" id="PS50931"/>
    </source>
</evidence>
<dbReference type="PRINTS" id="PR00039">
    <property type="entry name" value="HTHLYSR"/>
</dbReference>
<reference evidence="6 7" key="1">
    <citation type="submission" date="2015-03" db="EMBL/GenBank/DDBJ databases">
        <title>Genome sequence of Pseudoalteromonas aurantia.</title>
        <authorList>
            <person name="Xie B.-B."/>
            <person name="Rong J.-C."/>
            <person name="Qin Q.-L."/>
            <person name="Zhang Y.-Z."/>
        </authorList>
    </citation>
    <scope>NUCLEOTIDE SEQUENCE [LARGE SCALE GENOMIC DNA]</scope>
    <source>
        <strain evidence="6 7">208</strain>
    </source>
</reference>
<dbReference type="PANTHER" id="PTHR30118">
    <property type="entry name" value="HTH-TYPE TRANSCRIPTIONAL REGULATOR LEUO-RELATED"/>
    <property type="match status" value="1"/>
</dbReference>
<protein>
    <recommendedName>
        <fullName evidence="5">HTH lysR-type domain-containing protein</fullName>
    </recommendedName>
</protein>
<evidence type="ECO:0000313" key="7">
    <source>
        <dbReference type="Proteomes" id="UP000615755"/>
    </source>
</evidence>
<dbReference type="InterPro" id="IPR050389">
    <property type="entry name" value="LysR-type_TF"/>
</dbReference>
<proteinExistence type="inferred from homology"/>
<dbReference type="Proteomes" id="UP000615755">
    <property type="component" value="Unassembled WGS sequence"/>
</dbReference>
<organism evidence="6 7">
    <name type="scientific">Pseudoalteromonas aurantia 208</name>
    <dbReference type="NCBI Taxonomy" id="1314867"/>
    <lineage>
        <taxon>Bacteria</taxon>
        <taxon>Pseudomonadati</taxon>
        <taxon>Pseudomonadota</taxon>
        <taxon>Gammaproteobacteria</taxon>
        <taxon>Alteromonadales</taxon>
        <taxon>Pseudoalteromonadaceae</taxon>
        <taxon>Pseudoalteromonas</taxon>
    </lineage>
</organism>
<evidence type="ECO:0000256" key="1">
    <source>
        <dbReference type="ARBA" id="ARBA00009437"/>
    </source>
</evidence>
<gene>
    <name evidence="6" type="ORF">PAUR_a1709</name>
</gene>
<dbReference type="Pfam" id="PF03466">
    <property type="entry name" value="LysR_substrate"/>
    <property type="match status" value="1"/>
</dbReference>
<dbReference type="Gene3D" id="3.40.190.10">
    <property type="entry name" value="Periplasmic binding protein-like II"/>
    <property type="match status" value="2"/>
</dbReference>
<evidence type="ECO:0000313" key="6">
    <source>
        <dbReference type="EMBL" id="MBE0368164.1"/>
    </source>
</evidence>
<dbReference type="Pfam" id="PF00126">
    <property type="entry name" value="HTH_1"/>
    <property type="match status" value="1"/>
</dbReference>